<protein>
    <submittedName>
        <fullName evidence="2">1343_t:CDS:1</fullName>
    </submittedName>
</protein>
<dbReference type="InterPro" id="IPR012337">
    <property type="entry name" value="RNaseH-like_sf"/>
</dbReference>
<organism evidence="2 3">
    <name type="scientific">Ambispora leptoticha</name>
    <dbReference type="NCBI Taxonomy" id="144679"/>
    <lineage>
        <taxon>Eukaryota</taxon>
        <taxon>Fungi</taxon>
        <taxon>Fungi incertae sedis</taxon>
        <taxon>Mucoromycota</taxon>
        <taxon>Glomeromycotina</taxon>
        <taxon>Glomeromycetes</taxon>
        <taxon>Archaeosporales</taxon>
        <taxon>Ambisporaceae</taxon>
        <taxon>Ambispora</taxon>
    </lineage>
</organism>
<dbReference type="Proteomes" id="UP000789508">
    <property type="component" value="Unassembled WGS sequence"/>
</dbReference>
<dbReference type="EMBL" id="CAJVPS010048646">
    <property type="protein sequence ID" value="CAG8764931.1"/>
    <property type="molecule type" value="Genomic_DNA"/>
</dbReference>
<dbReference type="SUPFAM" id="SSF53098">
    <property type="entry name" value="Ribonuclease H-like"/>
    <property type="match status" value="1"/>
</dbReference>
<dbReference type="AlphaFoldDB" id="A0A9N9J442"/>
<dbReference type="InterPro" id="IPR008906">
    <property type="entry name" value="HATC_C_dom"/>
</dbReference>
<reference evidence="2" key="1">
    <citation type="submission" date="2021-06" db="EMBL/GenBank/DDBJ databases">
        <authorList>
            <person name="Kallberg Y."/>
            <person name="Tangrot J."/>
            <person name="Rosling A."/>
        </authorList>
    </citation>
    <scope>NUCLEOTIDE SEQUENCE</scope>
    <source>
        <strain evidence="2">FL130A</strain>
    </source>
</reference>
<evidence type="ECO:0000313" key="3">
    <source>
        <dbReference type="Proteomes" id="UP000789508"/>
    </source>
</evidence>
<feature type="domain" description="HAT C-terminal dimerisation" evidence="1">
    <location>
        <begin position="52"/>
        <end position="87"/>
    </location>
</feature>
<evidence type="ECO:0000259" key="1">
    <source>
        <dbReference type="Pfam" id="PF05699"/>
    </source>
</evidence>
<dbReference type="GO" id="GO:0046983">
    <property type="term" value="F:protein dimerization activity"/>
    <property type="evidence" value="ECO:0007669"/>
    <property type="project" value="InterPro"/>
</dbReference>
<comment type="caution">
    <text evidence="2">The sequence shown here is derived from an EMBL/GenBank/DDBJ whole genome shotgun (WGS) entry which is preliminary data.</text>
</comment>
<sequence>AKMIYKMTYLQNTASNNYSDFSDLFLENNELMQGYDCFLKDNQAHTMNNQDEFEQYLRDLLVPRSGSGTFDALVWWKENKSKYPSVS</sequence>
<proteinExistence type="predicted"/>
<gene>
    <name evidence="2" type="ORF">ALEPTO_LOCUS13823</name>
</gene>
<feature type="non-terminal residue" evidence="2">
    <location>
        <position position="1"/>
    </location>
</feature>
<evidence type="ECO:0000313" key="2">
    <source>
        <dbReference type="EMBL" id="CAG8764931.1"/>
    </source>
</evidence>
<name>A0A9N9J442_9GLOM</name>
<dbReference type="Pfam" id="PF05699">
    <property type="entry name" value="Dimer_Tnp_hAT"/>
    <property type="match status" value="1"/>
</dbReference>
<dbReference type="OrthoDB" id="2610923at2759"/>
<accession>A0A9N9J442</accession>
<keyword evidence="3" id="KW-1185">Reference proteome</keyword>